<dbReference type="EMBL" id="JAVKGR010000001">
    <property type="protein sequence ID" value="MDR8017995.1"/>
    <property type="molecule type" value="Genomic_DNA"/>
</dbReference>
<dbReference type="PANTHER" id="PTHR43415">
    <property type="entry name" value="SPERMIDINE N(1)-ACETYLTRANSFERASE"/>
    <property type="match status" value="1"/>
</dbReference>
<dbReference type="GO" id="GO:0016740">
    <property type="term" value="F:transferase activity"/>
    <property type="evidence" value="ECO:0007669"/>
    <property type="project" value="UniProtKB-KW"/>
</dbReference>
<protein>
    <submittedName>
        <fullName evidence="2">GNAT family protein</fullName>
        <ecNumber evidence="2">2.-.-.-</ecNumber>
    </submittedName>
</protein>
<dbReference type="EC" id="2.-.-.-" evidence="2"/>
<keyword evidence="3" id="KW-1185">Reference proteome</keyword>
<comment type="caution">
    <text evidence="2">The sequence shown here is derived from an EMBL/GenBank/DDBJ whole genome shotgun (WGS) entry which is preliminary data.</text>
</comment>
<feature type="domain" description="N-acetyltransferase" evidence="1">
    <location>
        <begin position="19"/>
        <end position="190"/>
    </location>
</feature>
<reference evidence="2 3" key="1">
    <citation type="submission" date="2023-09" db="EMBL/GenBank/DDBJ databases">
        <title>Description of three actinobacteria isolated from air of manufacturing shop in a pharmaceutical factory.</title>
        <authorList>
            <person name="Zhang D.-F."/>
        </authorList>
    </citation>
    <scope>NUCLEOTIDE SEQUENCE [LARGE SCALE GENOMIC DNA]</scope>
    <source>
        <strain evidence="2 3">LY-0111</strain>
    </source>
</reference>
<name>A0ABU2DNV3_9MICC</name>
<evidence type="ECO:0000313" key="3">
    <source>
        <dbReference type="Proteomes" id="UP001251870"/>
    </source>
</evidence>
<dbReference type="Proteomes" id="UP001251870">
    <property type="component" value="Unassembled WGS sequence"/>
</dbReference>
<dbReference type="InterPro" id="IPR016181">
    <property type="entry name" value="Acyl_CoA_acyltransferase"/>
</dbReference>
<evidence type="ECO:0000313" key="2">
    <source>
        <dbReference type="EMBL" id="MDR8017995.1"/>
    </source>
</evidence>
<gene>
    <name evidence="2" type="ORF">RIL96_00240</name>
</gene>
<dbReference type="InterPro" id="IPR000182">
    <property type="entry name" value="GNAT_dom"/>
</dbReference>
<dbReference type="PANTHER" id="PTHR43415:SF3">
    <property type="entry name" value="GNAT-FAMILY ACETYLTRANSFERASE"/>
    <property type="match status" value="1"/>
</dbReference>
<dbReference type="SUPFAM" id="SSF55729">
    <property type="entry name" value="Acyl-CoA N-acyltransferases (Nat)"/>
    <property type="match status" value="1"/>
</dbReference>
<dbReference type="Pfam" id="PF13302">
    <property type="entry name" value="Acetyltransf_3"/>
    <property type="match status" value="1"/>
</dbReference>
<dbReference type="RefSeq" id="WP_310546989.1">
    <property type="nucleotide sequence ID" value="NZ_JAVKGR010000001.1"/>
</dbReference>
<accession>A0ABU2DNV3</accession>
<sequence>MAVGSPEFGTTPTLRGERVMLRPIRREDARTIRPLLIDPEVLYLTGKVHSSTPTEDDLEYFSLHRLEEIYEWWAEDDHRQVWVIIDTRTEQVVGEAFLTDLDSRSRSCSFRIWISRRRDQGLGTEASLLALRYAFEEQAVHRIDLEVYDFNHRARYLYTKLGFVHEGTLREAIWSDQQWHDAHVMAMLDSEWAALYGGAGS</sequence>
<organism evidence="2 3">
    <name type="scientific">Nesterenkonia aerolata</name>
    <dbReference type="NCBI Taxonomy" id="3074079"/>
    <lineage>
        <taxon>Bacteria</taxon>
        <taxon>Bacillati</taxon>
        <taxon>Actinomycetota</taxon>
        <taxon>Actinomycetes</taxon>
        <taxon>Micrococcales</taxon>
        <taxon>Micrococcaceae</taxon>
        <taxon>Nesterenkonia</taxon>
    </lineage>
</organism>
<evidence type="ECO:0000259" key="1">
    <source>
        <dbReference type="PROSITE" id="PS51186"/>
    </source>
</evidence>
<dbReference type="Gene3D" id="3.40.630.30">
    <property type="match status" value="1"/>
</dbReference>
<proteinExistence type="predicted"/>
<dbReference type="PROSITE" id="PS51186">
    <property type="entry name" value="GNAT"/>
    <property type="match status" value="1"/>
</dbReference>
<keyword evidence="2" id="KW-0808">Transferase</keyword>